<feature type="region of interest" description="Disordered" evidence="1">
    <location>
        <begin position="137"/>
        <end position="156"/>
    </location>
</feature>
<dbReference type="EMBL" id="JACJVR010000094">
    <property type="protein sequence ID" value="MBB6694473.1"/>
    <property type="molecule type" value="Genomic_DNA"/>
</dbReference>
<comment type="caution">
    <text evidence="3">The sequence shown here is derived from an EMBL/GenBank/DDBJ whole genome shotgun (WGS) entry which is preliminary data.</text>
</comment>
<reference evidence="3 4" key="1">
    <citation type="submission" date="2020-08" db="EMBL/GenBank/DDBJ databases">
        <title>Cohnella phylogeny.</title>
        <authorList>
            <person name="Dunlap C."/>
        </authorList>
    </citation>
    <scope>NUCLEOTIDE SEQUENCE [LARGE SCALE GENOMIC DNA]</scope>
    <source>
        <strain evidence="3 4">DSM 25239</strain>
    </source>
</reference>
<feature type="compositionally biased region" description="Low complexity" evidence="1">
    <location>
        <begin position="386"/>
        <end position="399"/>
    </location>
</feature>
<feature type="region of interest" description="Disordered" evidence="1">
    <location>
        <begin position="370"/>
        <end position="408"/>
    </location>
</feature>
<name>A0A841U886_9BACL</name>
<protein>
    <recommendedName>
        <fullName evidence="5">Oligomerization/nucleic acid binding protein</fullName>
    </recommendedName>
</protein>
<accession>A0A841U886</accession>
<sequence>MQHPTKSTRRSKLLATGAMALTLAIGGGLAASHSAFAADSSSGTSTSSQTQAQDQTSAGKTFRGGHFGQRGGSFFGLGAYQDKLAAYLNLDAETLKTKLQTQTLAEIAADQNVDRETLKAQLVAWIDAAKPAASADSAAADGTSSSAGSGQARPAIDSSTLAEKLLDSKGGIGDRGQGGRVHGGKGFGIDQEKLATALGLTADQLKEAAQSGKTLAEIAAAQNIDRETLKEQLVAWIEAAKPADAPAASDSSDASATGKPAFDVSAIADKLLDSPYGWAGKGDHKGFGGLRVLESADVASALGVTADELKAALQSGQSVSEVAADKGVDVQKAIDAVSAALKNQLDQQLSDGKITQDEYDSRSADLAKKASAIVNGKRGQGGRGFPGQAPQPSDQAQADNNTTDGSSE</sequence>
<dbReference type="AlphaFoldDB" id="A0A841U886"/>
<keyword evidence="4" id="KW-1185">Reference proteome</keyword>
<evidence type="ECO:0000256" key="1">
    <source>
        <dbReference type="SAM" id="MobiDB-lite"/>
    </source>
</evidence>
<organism evidence="3 4">
    <name type="scientific">Cohnella xylanilytica</name>
    <dbReference type="NCBI Taxonomy" id="557555"/>
    <lineage>
        <taxon>Bacteria</taxon>
        <taxon>Bacillati</taxon>
        <taxon>Bacillota</taxon>
        <taxon>Bacilli</taxon>
        <taxon>Bacillales</taxon>
        <taxon>Paenibacillaceae</taxon>
        <taxon>Cohnella</taxon>
    </lineage>
</organism>
<feature type="compositionally biased region" description="Low complexity" evidence="1">
    <location>
        <begin position="137"/>
        <end position="152"/>
    </location>
</feature>
<dbReference type="RefSeq" id="WP_185138438.1">
    <property type="nucleotide sequence ID" value="NZ_JACJVR010000094.1"/>
</dbReference>
<feature type="chain" id="PRO_5032649639" description="Oligomerization/nucleic acid binding protein" evidence="2">
    <location>
        <begin position="38"/>
        <end position="408"/>
    </location>
</feature>
<gene>
    <name evidence="3" type="ORF">H7B90_24060</name>
</gene>
<evidence type="ECO:0000256" key="2">
    <source>
        <dbReference type="SAM" id="SignalP"/>
    </source>
</evidence>
<dbReference type="PROSITE" id="PS51318">
    <property type="entry name" value="TAT"/>
    <property type="match status" value="1"/>
</dbReference>
<proteinExistence type="predicted"/>
<feature type="signal peptide" evidence="2">
    <location>
        <begin position="1"/>
        <end position="37"/>
    </location>
</feature>
<dbReference type="Proteomes" id="UP000553776">
    <property type="component" value="Unassembled WGS sequence"/>
</dbReference>
<evidence type="ECO:0000313" key="4">
    <source>
        <dbReference type="Proteomes" id="UP000553776"/>
    </source>
</evidence>
<feature type="region of interest" description="Disordered" evidence="1">
    <location>
        <begin position="38"/>
        <end position="65"/>
    </location>
</feature>
<evidence type="ECO:0000313" key="3">
    <source>
        <dbReference type="EMBL" id="MBB6694473.1"/>
    </source>
</evidence>
<evidence type="ECO:0008006" key="5">
    <source>
        <dbReference type="Google" id="ProtNLM"/>
    </source>
</evidence>
<dbReference type="InterPro" id="IPR006311">
    <property type="entry name" value="TAT_signal"/>
</dbReference>
<feature type="compositionally biased region" description="Low complexity" evidence="1">
    <location>
        <begin position="38"/>
        <end position="59"/>
    </location>
</feature>
<keyword evidence="2" id="KW-0732">Signal</keyword>